<dbReference type="PANTHER" id="PTHR36509:SF2">
    <property type="entry name" value="BLL3101 PROTEIN"/>
    <property type="match status" value="1"/>
</dbReference>
<dbReference type="InterPro" id="IPR037049">
    <property type="entry name" value="DUF1214_C_sf"/>
</dbReference>
<sequence>MTQATLCDKVTEKQAYALGMEAYLYFFPLVLMELTRRQTTNAPLGERPGFGPANSFSHMRAYPTADFRAVVRPNFDTLYSSGWVDLSNEPVILSIPDFGSRYYLMPILDMWSDVIAVPGWRTTGNKPQNYALVMPGFKGSLPQGVEPIEVSTSNLWIIGRIKTDGPADYAAVHALQDQLKLVPLSQWGKGDYEPALKVDSSVDMKTPPLDAIVAMSHDEYFGLAGKLWQKHKPHVSDWSTVARLKRGGFAGDKFDLSGWDAALVAAFKKGAGDAISVMKEKTKDTGIPVNGWAMNTNTMGVYGNFYFKRAIVALVGLGANQPEDAIYPLNFADADGKPLTGENKYVLHFDKTQLPPVAAFWSVTMYDADGFQVANALDRFAVSSWMPFKYNADGSLDLYIQHENPGADKEANWLPAPSSGVLGVTMRLYAPDFAALNGDWVPPAIKKV</sequence>
<protein>
    <submittedName>
        <fullName evidence="3">DUF1254 domain-containing protein</fullName>
    </submittedName>
</protein>
<reference evidence="3" key="1">
    <citation type="submission" date="2021-02" db="EMBL/GenBank/DDBJ databases">
        <title>Genome-Resolved Metagenomics of a Microbial Community Performing Photosynthetic Biological Nutrient Removal.</title>
        <authorList>
            <person name="Mcdaniel E.A."/>
        </authorList>
    </citation>
    <scope>NUCLEOTIDE SEQUENCE</scope>
    <source>
        <strain evidence="3">UWPOB_OBS1</strain>
    </source>
</reference>
<dbReference type="Pfam" id="PF06863">
    <property type="entry name" value="DUF1254"/>
    <property type="match status" value="1"/>
</dbReference>
<evidence type="ECO:0000259" key="1">
    <source>
        <dbReference type="Pfam" id="PF06742"/>
    </source>
</evidence>
<dbReference type="EMBL" id="JAFLCK010000045">
    <property type="protein sequence ID" value="MBN8662611.1"/>
    <property type="molecule type" value="Genomic_DNA"/>
</dbReference>
<evidence type="ECO:0000313" key="4">
    <source>
        <dbReference type="Proteomes" id="UP000664277"/>
    </source>
</evidence>
<dbReference type="AlphaFoldDB" id="A0A8J7PAP7"/>
<feature type="domain" description="DUF1254" evidence="2">
    <location>
        <begin position="54"/>
        <end position="183"/>
    </location>
</feature>
<name>A0A8J7PAP7_9BACT</name>
<dbReference type="Proteomes" id="UP000664277">
    <property type="component" value="Unassembled WGS sequence"/>
</dbReference>
<dbReference type="InterPro" id="IPR010679">
    <property type="entry name" value="DUF1254"/>
</dbReference>
<dbReference type="Gene3D" id="2.60.40.1610">
    <property type="entry name" value="Domain of unknown function DUF1254"/>
    <property type="match status" value="1"/>
</dbReference>
<dbReference type="Gene3D" id="2.60.120.600">
    <property type="entry name" value="Domain of unknown function DUF1214, C-terminal domain"/>
    <property type="match status" value="1"/>
</dbReference>
<dbReference type="InterPro" id="IPR037050">
    <property type="entry name" value="DUF1254_sf"/>
</dbReference>
<dbReference type="Pfam" id="PF06742">
    <property type="entry name" value="DUF1214"/>
    <property type="match status" value="1"/>
</dbReference>
<dbReference type="PANTHER" id="PTHR36509">
    <property type="entry name" value="BLL3101 PROTEIN"/>
    <property type="match status" value="1"/>
</dbReference>
<comment type="caution">
    <text evidence="3">The sequence shown here is derived from an EMBL/GenBank/DDBJ whole genome shotgun (WGS) entry which is preliminary data.</text>
</comment>
<organism evidence="3 4">
    <name type="scientific">Candidatus Obscuribacter phosphatis</name>
    <dbReference type="NCBI Taxonomy" id="1906157"/>
    <lineage>
        <taxon>Bacteria</taxon>
        <taxon>Bacillati</taxon>
        <taxon>Candidatus Melainabacteria</taxon>
        <taxon>Candidatus Obscuribacterales</taxon>
        <taxon>Candidatus Obscuribacteraceae</taxon>
        <taxon>Candidatus Obscuribacter</taxon>
    </lineage>
</organism>
<evidence type="ECO:0000259" key="2">
    <source>
        <dbReference type="Pfam" id="PF06863"/>
    </source>
</evidence>
<dbReference type="InterPro" id="IPR010621">
    <property type="entry name" value="DUF1214"/>
</dbReference>
<feature type="domain" description="DUF1214" evidence="1">
    <location>
        <begin position="325"/>
        <end position="432"/>
    </location>
</feature>
<evidence type="ECO:0000313" key="3">
    <source>
        <dbReference type="EMBL" id="MBN8662611.1"/>
    </source>
</evidence>
<accession>A0A8J7PAP7</accession>
<gene>
    <name evidence="3" type="ORF">J0M35_19740</name>
</gene>
<proteinExistence type="predicted"/>
<dbReference type="SUPFAM" id="SSF160935">
    <property type="entry name" value="VPA0735-like"/>
    <property type="match status" value="1"/>
</dbReference>